<reference evidence="1 2" key="1">
    <citation type="submission" date="2018-08" db="EMBL/GenBank/DDBJ databases">
        <title>Draft genome sequences of two Aspergillus turcosus clinical strains isolated from bronchoalveolar lavage fluid: one azole-susceptible and the other azole-resistant.</title>
        <authorList>
            <person name="Parent-Michaud M."/>
            <person name="Dufresne P.J."/>
            <person name="Fournier E."/>
            <person name="Martineau C."/>
            <person name="Moreira S."/>
            <person name="Perkins V."/>
            <person name="De Repentigny L."/>
            <person name="Dufresne S.F."/>
        </authorList>
    </citation>
    <scope>NUCLEOTIDE SEQUENCE [LARGE SCALE GENOMIC DNA]</scope>
    <source>
        <strain evidence="1">HMR AF 1038</strain>
    </source>
</reference>
<name>A0A3R7JAS6_9EURO</name>
<evidence type="ECO:0008006" key="3">
    <source>
        <dbReference type="Google" id="ProtNLM"/>
    </source>
</evidence>
<organism evidence="1 2">
    <name type="scientific">Aspergillus turcosus</name>
    <dbReference type="NCBI Taxonomy" id="1245748"/>
    <lineage>
        <taxon>Eukaryota</taxon>
        <taxon>Fungi</taxon>
        <taxon>Dikarya</taxon>
        <taxon>Ascomycota</taxon>
        <taxon>Pezizomycotina</taxon>
        <taxon>Eurotiomycetes</taxon>
        <taxon>Eurotiomycetidae</taxon>
        <taxon>Eurotiales</taxon>
        <taxon>Aspergillaceae</taxon>
        <taxon>Aspergillus</taxon>
        <taxon>Aspergillus subgen. Fumigati</taxon>
    </lineage>
</organism>
<gene>
    <name evidence="1" type="ORF">CFD26_101542</name>
</gene>
<dbReference type="EMBL" id="NIDN02000426">
    <property type="protein sequence ID" value="RLL93058.1"/>
    <property type="molecule type" value="Genomic_DNA"/>
</dbReference>
<dbReference type="Gene3D" id="3.40.190.10">
    <property type="entry name" value="Periplasmic binding protein-like II"/>
    <property type="match status" value="1"/>
</dbReference>
<dbReference type="PANTHER" id="PTHR37945">
    <property type="entry name" value="EXTRACELLULAR TUNGSTATE BINDING PROTEIN"/>
    <property type="match status" value="1"/>
</dbReference>
<dbReference type="AlphaFoldDB" id="A0A3R7JAS6"/>
<protein>
    <recommendedName>
        <fullName evidence="3">LysR substrate-binding domain-containing protein</fullName>
    </recommendedName>
</protein>
<sequence>MQAETSIQQHGNMATQPTQVFGQGEALAKDYLSLRDTPGSIEWVCNHSRNTQLALFHGHIDLALTYEREQEEISVLEGWAENAGCIFHDHFCLIGPEQDPANIRQVQSIEEAFEQILLLPSHQ</sequence>
<dbReference type="OrthoDB" id="10260248at2759"/>
<comment type="caution">
    <text evidence="1">The sequence shown here is derived from an EMBL/GenBank/DDBJ whole genome shotgun (WGS) entry which is preliminary data.</text>
</comment>
<evidence type="ECO:0000313" key="2">
    <source>
        <dbReference type="Proteomes" id="UP000215289"/>
    </source>
</evidence>
<dbReference type="PANTHER" id="PTHR37945:SF1">
    <property type="entry name" value="EXTRACELLULAR TUNGSTATE BINDING PROTEIN"/>
    <property type="match status" value="1"/>
</dbReference>
<proteinExistence type="predicted"/>
<accession>A0A3R7JAS6</accession>
<keyword evidence="2" id="KW-1185">Reference proteome</keyword>
<dbReference type="InterPro" id="IPR052738">
    <property type="entry name" value="ABC-Tungstate_binding"/>
</dbReference>
<evidence type="ECO:0000313" key="1">
    <source>
        <dbReference type="EMBL" id="RLL93058.1"/>
    </source>
</evidence>
<dbReference type="Proteomes" id="UP000215289">
    <property type="component" value="Unassembled WGS sequence"/>
</dbReference>
<dbReference type="STRING" id="1245748.A0A3R7JAS6"/>